<comment type="caution">
    <text evidence="1">The sequence shown here is derived from an EMBL/GenBank/DDBJ whole genome shotgun (WGS) entry which is preliminary data.</text>
</comment>
<dbReference type="EMBL" id="JBHSWV010000022">
    <property type="protein sequence ID" value="MFC6763856.1"/>
    <property type="molecule type" value="Genomic_DNA"/>
</dbReference>
<gene>
    <name evidence="1" type="ORF">ACFQE6_01900</name>
</gene>
<organism evidence="1 2">
    <name type="scientific">Natrinema soli</name>
    <dbReference type="NCBI Taxonomy" id="1930624"/>
    <lineage>
        <taxon>Archaea</taxon>
        <taxon>Methanobacteriati</taxon>
        <taxon>Methanobacteriota</taxon>
        <taxon>Stenosarchaea group</taxon>
        <taxon>Halobacteria</taxon>
        <taxon>Halobacteriales</taxon>
        <taxon>Natrialbaceae</taxon>
        <taxon>Natrinema</taxon>
    </lineage>
</organism>
<protein>
    <recommendedName>
        <fullName evidence="3">Halobacterial output domain-containing protein</fullName>
    </recommendedName>
</protein>
<sequence length="87" mass="9733">MRSIVVSVHTTANGRIEGPNRVADWLDEYAVEPLPDQREFLHSVDTFDRSSVRRMGLVQTRVVEGPGVTHLHYRVDGGQEETEGGES</sequence>
<keyword evidence="2" id="KW-1185">Reference proteome</keyword>
<evidence type="ECO:0008006" key="3">
    <source>
        <dbReference type="Google" id="ProtNLM"/>
    </source>
</evidence>
<evidence type="ECO:0000313" key="1">
    <source>
        <dbReference type="EMBL" id="MFC6763856.1"/>
    </source>
</evidence>
<dbReference type="Proteomes" id="UP001596383">
    <property type="component" value="Unassembled WGS sequence"/>
</dbReference>
<proteinExistence type="predicted"/>
<accession>A0ABD5SKB1</accession>
<dbReference type="AlphaFoldDB" id="A0ABD5SKB1"/>
<name>A0ABD5SKB1_9EURY</name>
<evidence type="ECO:0000313" key="2">
    <source>
        <dbReference type="Proteomes" id="UP001596383"/>
    </source>
</evidence>
<reference evidence="1 2" key="1">
    <citation type="journal article" date="2019" name="Int. J. Syst. Evol. Microbiol.">
        <title>The Global Catalogue of Microorganisms (GCM) 10K type strain sequencing project: providing services to taxonomists for standard genome sequencing and annotation.</title>
        <authorList>
            <consortium name="The Broad Institute Genomics Platform"/>
            <consortium name="The Broad Institute Genome Sequencing Center for Infectious Disease"/>
            <person name="Wu L."/>
            <person name="Ma J."/>
        </authorList>
    </citation>
    <scope>NUCLEOTIDE SEQUENCE [LARGE SCALE GENOMIC DNA]</scope>
    <source>
        <strain evidence="1 2">LMG 29247</strain>
    </source>
</reference>
<dbReference type="RefSeq" id="WP_273736957.1">
    <property type="nucleotide sequence ID" value="NZ_JAQIVI010000022.1"/>
</dbReference>